<dbReference type="EMBL" id="UOEI01000524">
    <property type="protein sequence ID" value="VAW07363.1"/>
    <property type="molecule type" value="Genomic_DNA"/>
</dbReference>
<accession>A0A3B0STG5</accession>
<dbReference type="AlphaFoldDB" id="A0A3B0STG5"/>
<evidence type="ECO:0000259" key="6">
    <source>
        <dbReference type="Pfam" id="PF17956"/>
    </source>
</evidence>
<keyword evidence="7" id="KW-0328">Glycosyltransferase</keyword>
<keyword evidence="7" id="KW-0808">Transferase</keyword>
<evidence type="ECO:0000313" key="7">
    <source>
        <dbReference type="EMBL" id="VAW07363.1"/>
    </source>
</evidence>
<dbReference type="PANTHER" id="PTHR11098">
    <property type="entry name" value="NICOTINATE PHOSPHORIBOSYLTRANSFERASE"/>
    <property type="match status" value="1"/>
</dbReference>
<dbReference type="InterPro" id="IPR041619">
    <property type="entry name" value="NAPRTase_C"/>
</dbReference>
<keyword evidence="3" id="KW-0597">Phosphoprotein</keyword>
<dbReference type="PANTHER" id="PTHR11098:SF1">
    <property type="entry name" value="NICOTINATE PHOSPHORIBOSYLTRANSFERASE"/>
    <property type="match status" value="1"/>
</dbReference>
<dbReference type="InterPro" id="IPR007229">
    <property type="entry name" value="Nic_PRibTrfase-Fam"/>
</dbReference>
<reference evidence="7" key="1">
    <citation type="submission" date="2018-06" db="EMBL/GenBank/DDBJ databases">
        <authorList>
            <person name="Zhirakovskaya E."/>
        </authorList>
    </citation>
    <scope>NUCLEOTIDE SEQUENCE</scope>
</reference>
<feature type="domain" description="Nicotinate phosphoribosyltransferase C-terminal" evidence="6">
    <location>
        <begin position="20"/>
        <end position="130"/>
    </location>
</feature>
<evidence type="ECO:0000256" key="2">
    <source>
        <dbReference type="ARBA" id="ARBA00013236"/>
    </source>
</evidence>
<organism evidence="7">
    <name type="scientific">hydrothermal vent metagenome</name>
    <dbReference type="NCBI Taxonomy" id="652676"/>
    <lineage>
        <taxon>unclassified sequences</taxon>
        <taxon>metagenomes</taxon>
        <taxon>ecological metagenomes</taxon>
    </lineage>
</organism>
<feature type="non-terminal residue" evidence="7">
    <location>
        <position position="1"/>
    </location>
</feature>
<gene>
    <name evidence="7" type="ORF">MNBD_ACTINO01-2528</name>
</gene>
<evidence type="ECO:0000256" key="5">
    <source>
        <dbReference type="ARBA" id="ARBA00022642"/>
    </source>
</evidence>
<keyword evidence="4" id="KW-0436">Ligase</keyword>
<protein>
    <recommendedName>
        <fullName evidence="2">nicotinate phosphoribosyltransferase</fullName>
        <ecNumber evidence="2">6.3.4.21</ecNumber>
    </recommendedName>
</protein>
<dbReference type="GO" id="GO:0034355">
    <property type="term" value="P:NAD+ biosynthetic process via the salvage pathway"/>
    <property type="evidence" value="ECO:0007669"/>
    <property type="project" value="TreeGrafter"/>
</dbReference>
<dbReference type="UniPathway" id="UPA00253">
    <property type="reaction ID" value="UER00457"/>
</dbReference>
<dbReference type="Pfam" id="PF17956">
    <property type="entry name" value="NAPRTase_C"/>
    <property type="match status" value="1"/>
</dbReference>
<evidence type="ECO:0000256" key="4">
    <source>
        <dbReference type="ARBA" id="ARBA00022598"/>
    </source>
</evidence>
<dbReference type="Gene3D" id="3.20.140.10">
    <property type="entry name" value="nicotinate phosphoribosyltransferase"/>
    <property type="match status" value="1"/>
</dbReference>
<comment type="pathway">
    <text evidence="1">Cofactor biosynthesis; NAD(+) biosynthesis; nicotinate D-ribonucleotide from nicotinate: step 1/1.</text>
</comment>
<dbReference type="EC" id="6.3.4.21" evidence="2"/>
<sequence>WKPAMKISETPEKMPLPGDKRIWRVYDRRGLATADVVSGAAETLRAGEEIHVHHPHRSGVTRVVRSSDTAEVEKLLVTVHSGGKRHDGSPDLEELRQRRSADLERFDVGVRRLINPHRYHVSVTDTVKELQQRLIAEARS</sequence>
<evidence type="ECO:0000256" key="1">
    <source>
        <dbReference type="ARBA" id="ARBA00004952"/>
    </source>
</evidence>
<evidence type="ECO:0000256" key="3">
    <source>
        <dbReference type="ARBA" id="ARBA00022553"/>
    </source>
</evidence>
<proteinExistence type="predicted"/>
<name>A0A3B0STG5_9ZZZZ</name>
<keyword evidence="5" id="KW-0662">Pyridine nucleotide biosynthesis</keyword>
<dbReference type="GO" id="GO:0004516">
    <property type="term" value="F:nicotinate phosphoribosyltransferase activity"/>
    <property type="evidence" value="ECO:0007669"/>
    <property type="project" value="UniProtKB-EC"/>
</dbReference>
<dbReference type="GO" id="GO:0005829">
    <property type="term" value="C:cytosol"/>
    <property type="evidence" value="ECO:0007669"/>
    <property type="project" value="TreeGrafter"/>
</dbReference>
<dbReference type="GO" id="GO:0016757">
    <property type="term" value="F:glycosyltransferase activity"/>
    <property type="evidence" value="ECO:0007669"/>
    <property type="project" value="UniProtKB-KW"/>
</dbReference>
<dbReference type="InterPro" id="IPR036068">
    <property type="entry name" value="Nicotinate_pribotase-like_C"/>
</dbReference>
<dbReference type="SUPFAM" id="SSF51690">
    <property type="entry name" value="Nicotinate/Quinolinate PRTase C-terminal domain-like"/>
    <property type="match status" value="1"/>
</dbReference>